<dbReference type="RefSeq" id="XP_013396577.1">
    <property type="nucleotide sequence ID" value="XM_013541123.1"/>
</dbReference>
<dbReference type="SUPFAM" id="SSF50814">
    <property type="entry name" value="Lipocalins"/>
    <property type="match status" value="1"/>
</dbReference>
<name>A0A1S3IEC2_LINAN</name>
<keyword evidence="4" id="KW-1185">Reference proteome</keyword>
<sequence length="208" mass="23501">MAALTLTYAFLVVLAVQNASGYFWGMYPNVPGGRRMVWHPVDTMLNLMPQKIQGLWYSIIWRSYPQVPHEEVLLDFAMNITLGETGALAVTTKGKPNEKGASCIDVNAFSKLEPTRVRGKYTIVQSYGTNTFKFADTDYAHYMVSSYCFNETASGHCEMEGVNIWGRTAELTPQYLYRGMRIIDKMLCKSLSGFHFIRHTTGCHGQEN</sequence>
<feature type="chain" id="PRO_5010237332" evidence="2">
    <location>
        <begin position="22"/>
        <end position="208"/>
    </location>
</feature>
<organism evidence="4 5">
    <name type="scientific">Lingula anatina</name>
    <name type="common">Brachiopod</name>
    <name type="synonym">Lingula unguis</name>
    <dbReference type="NCBI Taxonomy" id="7574"/>
    <lineage>
        <taxon>Eukaryota</taxon>
        <taxon>Metazoa</taxon>
        <taxon>Spiralia</taxon>
        <taxon>Lophotrochozoa</taxon>
        <taxon>Brachiopoda</taxon>
        <taxon>Linguliformea</taxon>
        <taxon>Lingulata</taxon>
        <taxon>Lingulida</taxon>
        <taxon>Linguloidea</taxon>
        <taxon>Lingulidae</taxon>
        <taxon>Lingula</taxon>
    </lineage>
</organism>
<accession>A0A1S3IEC2</accession>
<evidence type="ECO:0000313" key="5">
    <source>
        <dbReference type="RefSeq" id="XP_013396577.1"/>
    </source>
</evidence>
<dbReference type="GeneID" id="106163516"/>
<dbReference type="KEGG" id="lak:106163516"/>
<dbReference type="Pfam" id="PF00061">
    <property type="entry name" value="Lipocalin"/>
    <property type="match status" value="1"/>
</dbReference>
<keyword evidence="1" id="KW-0446">Lipid-binding</keyword>
<evidence type="ECO:0000256" key="1">
    <source>
        <dbReference type="ARBA" id="ARBA00023121"/>
    </source>
</evidence>
<dbReference type="Proteomes" id="UP000085678">
    <property type="component" value="Unplaced"/>
</dbReference>
<keyword evidence="2" id="KW-0732">Signal</keyword>
<dbReference type="InParanoid" id="A0A1S3IEC2"/>
<dbReference type="GO" id="GO:0008289">
    <property type="term" value="F:lipid binding"/>
    <property type="evidence" value="ECO:0007669"/>
    <property type="project" value="UniProtKB-KW"/>
</dbReference>
<feature type="domain" description="Lipocalin/cytosolic fatty-acid binding" evidence="3">
    <location>
        <begin position="77"/>
        <end position="177"/>
    </location>
</feature>
<dbReference type="InterPro" id="IPR012674">
    <property type="entry name" value="Calycin"/>
</dbReference>
<evidence type="ECO:0000313" key="4">
    <source>
        <dbReference type="Proteomes" id="UP000085678"/>
    </source>
</evidence>
<reference evidence="5" key="1">
    <citation type="submission" date="2025-08" db="UniProtKB">
        <authorList>
            <consortium name="RefSeq"/>
        </authorList>
    </citation>
    <scope>IDENTIFICATION</scope>
    <source>
        <tissue evidence="5">Gonads</tissue>
    </source>
</reference>
<evidence type="ECO:0000256" key="2">
    <source>
        <dbReference type="SAM" id="SignalP"/>
    </source>
</evidence>
<feature type="signal peptide" evidence="2">
    <location>
        <begin position="1"/>
        <end position="21"/>
    </location>
</feature>
<gene>
    <name evidence="5" type="primary">LOC106163516</name>
</gene>
<proteinExistence type="predicted"/>
<dbReference type="AlphaFoldDB" id="A0A1S3IEC2"/>
<evidence type="ECO:0000259" key="3">
    <source>
        <dbReference type="Pfam" id="PF00061"/>
    </source>
</evidence>
<dbReference type="InterPro" id="IPR000566">
    <property type="entry name" value="Lipocln_cytosolic_FA-bd_dom"/>
</dbReference>
<protein>
    <submittedName>
        <fullName evidence="5">Uncharacterized protein LOC106163516</fullName>
    </submittedName>
</protein>
<dbReference type="Gene3D" id="2.40.128.20">
    <property type="match status" value="1"/>
</dbReference>